<dbReference type="InParanoid" id="A0A067Q4W8"/>
<name>A0A067Q4W8_9AGAM</name>
<gene>
    <name evidence="1" type="ORF">JAAARDRAFT_575089</name>
</gene>
<evidence type="ECO:0000313" key="1">
    <source>
        <dbReference type="EMBL" id="KDQ61205.1"/>
    </source>
</evidence>
<organism evidence="1 2">
    <name type="scientific">Jaapia argillacea MUCL 33604</name>
    <dbReference type="NCBI Taxonomy" id="933084"/>
    <lineage>
        <taxon>Eukaryota</taxon>
        <taxon>Fungi</taxon>
        <taxon>Dikarya</taxon>
        <taxon>Basidiomycota</taxon>
        <taxon>Agaricomycotina</taxon>
        <taxon>Agaricomycetes</taxon>
        <taxon>Agaricomycetidae</taxon>
        <taxon>Jaapiales</taxon>
        <taxon>Jaapiaceae</taxon>
        <taxon>Jaapia</taxon>
    </lineage>
</organism>
<dbReference type="AlphaFoldDB" id="A0A067Q4W8"/>
<dbReference type="EMBL" id="KL197713">
    <property type="protein sequence ID" value="KDQ61205.1"/>
    <property type="molecule type" value="Genomic_DNA"/>
</dbReference>
<evidence type="ECO:0000313" key="2">
    <source>
        <dbReference type="Proteomes" id="UP000027265"/>
    </source>
</evidence>
<reference evidence="2" key="1">
    <citation type="journal article" date="2014" name="Proc. Natl. Acad. Sci. U.S.A.">
        <title>Extensive sampling of basidiomycete genomes demonstrates inadequacy of the white-rot/brown-rot paradigm for wood decay fungi.</title>
        <authorList>
            <person name="Riley R."/>
            <person name="Salamov A.A."/>
            <person name="Brown D.W."/>
            <person name="Nagy L.G."/>
            <person name="Floudas D."/>
            <person name="Held B.W."/>
            <person name="Levasseur A."/>
            <person name="Lombard V."/>
            <person name="Morin E."/>
            <person name="Otillar R."/>
            <person name="Lindquist E.A."/>
            <person name="Sun H."/>
            <person name="LaButti K.M."/>
            <person name="Schmutz J."/>
            <person name="Jabbour D."/>
            <person name="Luo H."/>
            <person name="Baker S.E."/>
            <person name="Pisabarro A.G."/>
            <person name="Walton J.D."/>
            <person name="Blanchette R.A."/>
            <person name="Henrissat B."/>
            <person name="Martin F."/>
            <person name="Cullen D."/>
            <person name="Hibbett D.S."/>
            <person name="Grigoriev I.V."/>
        </authorList>
    </citation>
    <scope>NUCLEOTIDE SEQUENCE [LARGE SCALE GENOMIC DNA]</scope>
    <source>
        <strain evidence="2">MUCL 33604</strain>
    </source>
</reference>
<dbReference type="HOGENOM" id="CLU_2085176_0_0_1"/>
<sequence length="117" mass="13006">MPVQLQCYTLAPRFLELYVSVPIPDHLCFGLIPVLGLMISGSWLRTVYAQCLLQPPITVLNDISLGSNAVLTGLEKIQALWYPGVRGSHTGRRISYRLCQNGFPCLSPNTCALVFWI</sequence>
<dbReference type="Proteomes" id="UP000027265">
    <property type="component" value="Unassembled WGS sequence"/>
</dbReference>
<protein>
    <submittedName>
        <fullName evidence="1">Uncharacterized protein</fullName>
    </submittedName>
</protein>
<proteinExistence type="predicted"/>
<keyword evidence="2" id="KW-1185">Reference proteome</keyword>
<accession>A0A067Q4W8</accession>